<protein>
    <submittedName>
        <fullName evidence="1">Uncharacterized protein</fullName>
    </submittedName>
</protein>
<sequence>MFIFNADRNWTVDDDAALAASATSGGVDVCAATGELIAQVKNAIESKRQPAAWMRRRVVLSAKAPIRA</sequence>
<organism evidence="1 2">
    <name type="scientific">Paraburkholderia rhynchosiae</name>
    <dbReference type="NCBI Taxonomy" id="487049"/>
    <lineage>
        <taxon>Bacteria</taxon>
        <taxon>Pseudomonadati</taxon>
        <taxon>Pseudomonadota</taxon>
        <taxon>Betaproteobacteria</taxon>
        <taxon>Burkholderiales</taxon>
        <taxon>Burkholderiaceae</taxon>
        <taxon>Paraburkholderia</taxon>
    </lineage>
</organism>
<dbReference type="EMBL" id="JAQQDW010000011">
    <property type="protein sequence ID" value="MFM0103517.1"/>
    <property type="molecule type" value="Genomic_DNA"/>
</dbReference>
<comment type="caution">
    <text evidence="1">The sequence shown here is derived from an EMBL/GenBank/DDBJ whole genome shotgun (WGS) entry which is preliminary data.</text>
</comment>
<accession>A0ACC7N7R3</accession>
<evidence type="ECO:0000313" key="2">
    <source>
        <dbReference type="Proteomes" id="UP001629235"/>
    </source>
</evidence>
<proteinExistence type="predicted"/>
<gene>
    <name evidence="1" type="ORF">PQR01_08480</name>
</gene>
<keyword evidence="2" id="KW-1185">Reference proteome</keyword>
<reference evidence="1 2" key="1">
    <citation type="journal article" date="2024" name="Chem. Sci.">
        <title>Discovery of megapolipeptins by genome mining of a Burkholderiales bacteria collection.</title>
        <authorList>
            <person name="Paulo B.S."/>
            <person name="Recchia M.J.J."/>
            <person name="Lee S."/>
            <person name="Fergusson C.H."/>
            <person name="Romanowski S.B."/>
            <person name="Hernandez A."/>
            <person name="Krull N."/>
            <person name="Liu D.Y."/>
            <person name="Cavanagh H."/>
            <person name="Bos A."/>
            <person name="Gray C.A."/>
            <person name="Murphy B.T."/>
            <person name="Linington R.G."/>
            <person name="Eustaquio A.S."/>
        </authorList>
    </citation>
    <scope>NUCLEOTIDE SEQUENCE [LARGE SCALE GENOMIC DNA]</scope>
    <source>
        <strain evidence="1 2">RL18-126-BIB-B</strain>
    </source>
</reference>
<name>A0ACC7N7R3_9BURK</name>
<evidence type="ECO:0000313" key="1">
    <source>
        <dbReference type="EMBL" id="MFM0103517.1"/>
    </source>
</evidence>
<dbReference type="Proteomes" id="UP001629235">
    <property type="component" value="Unassembled WGS sequence"/>
</dbReference>